<dbReference type="EMBL" id="AP027733">
    <property type="protein sequence ID" value="BDZ52674.1"/>
    <property type="molecule type" value="Genomic_DNA"/>
</dbReference>
<sequence length="58" mass="6038">MIDDFWLSSPCDYCGAAPYEQCKTATGGPASTHGGRTAIQAAAYQAGFENGYDAASEN</sequence>
<organism evidence="2 3">
    <name type="scientific">Frondihabitans sucicola</name>
    <dbReference type="NCBI Taxonomy" id="1268041"/>
    <lineage>
        <taxon>Bacteria</taxon>
        <taxon>Bacillati</taxon>
        <taxon>Actinomycetota</taxon>
        <taxon>Actinomycetes</taxon>
        <taxon>Micrococcales</taxon>
        <taxon>Microbacteriaceae</taxon>
        <taxon>Frondihabitans</taxon>
    </lineage>
</organism>
<geneLocation type="plasmid" evidence="2 3">
    <name>pNBRC108728a</name>
</geneLocation>
<keyword evidence="2" id="KW-0614">Plasmid</keyword>
<gene>
    <name evidence="2" type="ORF">GCM10025867_49150</name>
</gene>
<evidence type="ECO:0000313" key="3">
    <source>
        <dbReference type="Proteomes" id="UP001321486"/>
    </source>
</evidence>
<dbReference type="Pfam" id="PF24623">
    <property type="entry name" value="Phage_zn_bind_8"/>
    <property type="match status" value="1"/>
</dbReference>
<dbReference type="RefSeq" id="WP_286346957.1">
    <property type="nucleotide sequence ID" value="NZ_AP027733.1"/>
</dbReference>
<keyword evidence="3" id="KW-1185">Reference proteome</keyword>
<evidence type="ECO:0000259" key="1">
    <source>
        <dbReference type="Pfam" id="PF24623"/>
    </source>
</evidence>
<dbReference type="Proteomes" id="UP001321486">
    <property type="component" value="Plasmid pNBRC108728a"/>
</dbReference>
<reference evidence="3" key="1">
    <citation type="journal article" date="2019" name="Int. J. Syst. Evol. Microbiol.">
        <title>The Global Catalogue of Microorganisms (GCM) 10K type strain sequencing project: providing services to taxonomists for standard genome sequencing and annotation.</title>
        <authorList>
            <consortium name="The Broad Institute Genomics Platform"/>
            <consortium name="The Broad Institute Genome Sequencing Center for Infectious Disease"/>
            <person name="Wu L."/>
            <person name="Ma J."/>
        </authorList>
    </citation>
    <scope>NUCLEOTIDE SEQUENCE [LARGE SCALE GENOMIC DNA]</scope>
    <source>
        <strain evidence="3">NBRC 108728</strain>
    </source>
</reference>
<evidence type="ECO:0000313" key="2">
    <source>
        <dbReference type="EMBL" id="BDZ52674.1"/>
    </source>
</evidence>
<proteinExistence type="predicted"/>
<feature type="domain" description="DNA-binding phage zinc finger" evidence="1">
    <location>
        <begin position="10"/>
        <end position="43"/>
    </location>
</feature>
<name>A0ABM8GW23_9MICO</name>
<dbReference type="InterPro" id="IPR056911">
    <property type="entry name" value="Phage_Znf_bind_put"/>
</dbReference>
<protein>
    <recommendedName>
        <fullName evidence="1">DNA-binding phage zinc finger domain-containing protein</fullName>
    </recommendedName>
</protein>
<accession>A0ABM8GW23</accession>